<reference evidence="2 3" key="1">
    <citation type="journal article" date="2015" name="Genome Announc.">
        <title>Complete Genome Sequence of Spiroplasma litorale TN-1T (DSM 21781), a Bacterium Isolated from a Green-Eyed Horsefly (Tabanus nigrovittatus).</title>
        <authorList>
            <person name="Lo W.S."/>
            <person name="Lai Y.C."/>
            <person name="Lien Y.W."/>
            <person name="Wang T.H."/>
            <person name="Kuo C.H."/>
        </authorList>
    </citation>
    <scope>NUCLEOTIDE SEQUENCE [LARGE SCALE GENOMIC DNA]</scope>
    <source>
        <strain evidence="2 3">TN-1</strain>
    </source>
</reference>
<dbReference type="Proteomes" id="UP000067476">
    <property type="component" value="Chromosome"/>
</dbReference>
<keyword evidence="1" id="KW-1133">Transmembrane helix</keyword>
<name>A0A0K1W189_9MOLU</name>
<gene>
    <name evidence="2" type="ORF">SLITO_v1c02910</name>
</gene>
<keyword evidence="1" id="KW-0472">Membrane</keyword>
<dbReference type="PATRIC" id="fig|216942.3.peg.294"/>
<evidence type="ECO:0000313" key="3">
    <source>
        <dbReference type="Proteomes" id="UP000067476"/>
    </source>
</evidence>
<dbReference type="KEGG" id="sll:SLITO_v1c02910"/>
<feature type="transmembrane region" description="Helical" evidence="1">
    <location>
        <begin position="52"/>
        <end position="69"/>
    </location>
</feature>
<organism evidence="2 3">
    <name type="scientific">Spiroplasma litorale</name>
    <dbReference type="NCBI Taxonomy" id="216942"/>
    <lineage>
        <taxon>Bacteria</taxon>
        <taxon>Bacillati</taxon>
        <taxon>Mycoplasmatota</taxon>
        <taxon>Mollicutes</taxon>
        <taxon>Entomoplasmatales</taxon>
        <taxon>Spiroplasmataceae</taxon>
        <taxon>Spiroplasma</taxon>
    </lineage>
</organism>
<dbReference type="AlphaFoldDB" id="A0A0K1W189"/>
<feature type="transmembrane region" description="Helical" evidence="1">
    <location>
        <begin position="315"/>
        <end position="339"/>
    </location>
</feature>
<keyword evidence="1" id="KW-0812">Transmembrane</keyword>
<feature type="transmembrane region" description="Helical" evidence="1">
    <location>
        <begin position="258"/>
        <end position="277"/>
    </location>
</feature>
<feature type="transmembrane region" description="Helical" evidence="1">
    <location>
        <begin position="284"/>
        <end position="303"/>
    </location>
</feature>
<keyword evidence="3" id="KW-1185">Reference proteome</keyword>
<evidence type="ECO:0000256" key="1">
    <source>
        <dbReference type="SAM" id="Phobius"/>
    </source>
</evidence>
<feature type="transmembrane region" description="Helical" evidence="1">
    <location>
        <begin position="229"/>
        <end position="252"/>
    </location>
</feature>
<evidence type="ECO:0000313" key="2">
    <source>
        <dbReference type="EMBL" id="AKX33946.1"/>
    </source>
</evidence>
<feature type="transmembrane region" description="Helical" evidence="1">
    <location>
        <begin position="122"/>
        <end position="148"/>
    </location>
</feature>
<dbReference type="STRING" id="216942.SLITO_v1c02910"/>
<feature type="transmembrane region" description="Helical" evidence="1">
    <location>
        <begin position="89"/>
        <end position="110"/>
    </location>
</feature>
<dbReference type="RefSeq" id="WP_075058041.1">
    <property type="nucleotide sequence ID" value="NZ_CP012357.1"/>
</dbReference>
<accession>A0A0K1W189</accession>
<evidence type="ECO:0008006" key="4">
    <source>
        <dbReference type="Google" id="ProtNLM"/>
    </source>
</evidence>
<protein>
    <recommendedName>
        <fullName evidence="4">Transmembrane protein</fullName>
    </recommendedName>
</protein>
<proteinExistence type="predicted"/>
<feature type="transmembrane region" description="Helical" evidence="1">
    <location>
        <begin position="168"/>
        <end position="188"/>
    </location>
</feature>
<sequence>MKKVEWLINSKLGNLYTARFLKSKHVNMVSETDYLARLKSVCKATFSMPFQFIWFLFYVYAAFIASKQYGYAISNGVEDAWLYSDQINLLNLLAGIQVYHMIILATVIIVMLNMTLGKGTTIFVTIFNALYICELLFYASLIFIFDWVGLIHKFSDVSEFLKALQTQWIWIFAIIIGIFSFVPLKTIFVDLNMWKREWVRIDRYRKTEDRENAFIFKTWVTKGEIKARILMITTGWLCILIASVFQLFDIFMTTDFQVLKYVILFFGYFVFVSAYVIPYNIYSVAFYWLNFALLFGLLCYSLYVIENVAWKDEQYYKYLLALVIIPFIISLRSAIYYTWSLKGRHEIKAVTINLFENEGDFEKYLEEEKIKQSDDII</sequence>
<dbReference type="EMBL" id="CP012357">
    <property type="protein sequence ID" value="AKX33946.1"/>
    <property type="molecule type" value="Genomic_DNA"/>
</dbReference>
<dbReference type="OrthoDB" id="387949at2"/>